<accession>A0A388T9D8</accession>
<name>A0A388T9D8_9ACTN</name>
<dbReference type="EMBL" id="BGZL01000037">
    <property type="protein sequence ID" value="GBQ04365.1"/>
    <property type="molecule type" value="Genomic_DNA"/>
</dbReference>
<comment type="caution">
    <text evidence="1">The sequence shown here is derived from an EMBL/GenBank/DDBJ whole genome shotgun (WGS) entry which is preliminary data.</text>
</comment>
<evidence type="ECO:0000313" key="1">
    <source>
        <dbReference type="EMBL" id="GBQ04365.1"/>
    </source>
</evidence>
<evidence type="ECO:0000313" key="2">
    <source>
        <dbReference type="Proteomes" id="UP000265354"/>
    </source>
</evidence>
<dbReference type="AlphaFoldDB" id="A0A388T9D8"/>
<gene>
    <name evidence="1" type="ORF">SSP531S_58590</name>
</gene>
<dbReference type="RefSeq" id="WP_116429160.1">
    <property type="nucleotide sequence ID" value="NZ_BGZL01000037.1"/>
</dbReference>
<dbReference type="Proteomes" id="UP000265354">
    <property type="component" value="Unassembled WGS sequence"/>
</dbReference>
<sequence length="441" mass="48224">MITATERADWMALQIFIAAKEHNGRVVTHDLVDAVMSRDYAKECGKANKENVRRIIRKRAESEGVRVIFTNDERYWAIREQLHHMTGDQVHALRDEISEGGDDDPRAWDRGLINAISVRLSNRISPARLWGCKPVSIRLWSEPRRPAADITPRALAELVERVHAARSTDPGRNDLVTAFYALEDARDALSGAHTAVSKASALRQAGTAMDTARTLLQTTRNFTAFAAYAAADAALRLRPEDLTRLARHLPALAPATASPQRRALVPAHTAVEDATAAVEAADTLEGLAGVQASKAAHDQAYAAIDQARAAILAIEPTAKQMRGTDMPVTPDAIRAAARAYLAVNGHPEELTAIDTGTPTVQVWCRSSGGLGREVIAIITAGVRADIGHIPAHPPIVLRFRRLDGRLNAAENARRLLWRATPAKRYLRVEDVPVEFLQDSRV</sequence>
<protein>
    <submittedName>
        <fullName evidence="1">Uncharacterized protein</fullName>
    </submittedName>
</protein>
<proteinExistence type="predicted"/>
<reference evidence="1 2" key="1">
    <citation type="submission" date="2018-07" db="EMBL/GenBank/DDBJ databases">
        <title>Whole Genome Shotgun Sequence of Streptomyces spongiicola strain 531S.</title>
        <authorList>
            <person name="Dohra H."/>
            <person name="Kodani S."/>
        </authorList>
    </citation>
    <scope>NUCLEOTIDE SEQUENCE [LARGE SCALE GENOMIC DNA]</scope>
    <source>
        <strain evidence="1 2">531S</strain>
    </source>
</reference>
<organism evidence="1 2">
    <name type="scientific">Streptomyces spongiicola</name>
    <dbReference type="NCBI Taxonomy" id="1690221"/>
    <lineage>
        <taxon>Bacteria</taxon>
        <taxon>Bacillati</taxon>
        <taxon>Actinomycetota</taxon>
        <taxon>Actinomycetes</taxon>
        <taxon>Kitasatosporales</taxon>
        <taxon>Streptomycetaceae</taxon>
        <taxon>Streptomyces</taxon>
    </lineage>
</organism>